<evidence type="ECO:0000259" key="10">
    <source>
        <dbReference type="SMART" id="SM00664"/>
    </source>
</evidence>
<dbReference type="EMBL" id="KL648455">
    <property type="protein sequence ID" value="KEY70285.1"/>
    <property type="molecule type" value="Genomic_DNA"/>
</dbReference>
<evidence type="ECO:0000256" key="5">
    <source>
        <dbReference type="ARBA" id="ARBA00022989"/>
    </source>
</evidence>
<dbReference type="Pfam" id="PF03188">
    <property type="entry name" value="Cytochrom_B561"/>
    <property type="match status" value="1"/>
</dbReference>
<dbReference type="InterPro" id="IPR015920">
    <property type="entry name" value="Cellobiose_DH-like_cyt"/>
</dbReference>
<keyword evidence="4" id="KW-0249">Electron transport</keyword>
<evidence type="ECO:0000256" key="3">
    <source>
        <dbReference type="ARBA" id="ARBA00022692"/>
    </source>
</evidence>
<keyword evidence="9" id="KW-0732">Signal</keyword>
<dbReference type="Gene3D" id="1.20.120.1770">
    <property type="match status" value="1"/>
</dbReference>
<dbReference type="CDD" id="cd08760">
    <property type="entry name" value="Cyt_b561_FRRS1_like"/>
    <property type="match status" value="1"/>
</dbReference>
<feature type="transmembrane region" description="Helical" evidence="8">
    <location>
        <begin position="333"/>
        <end position="352"/>
    </location>
</feature>
<dbReference type="Pfam" id="PF16010">
    <property type="entry name" value="CDH-cyt"/>
    <property type="match status" value="1"/>
</dbReference>
<keyword evidence="3 8" id="KW-0812">Transmembrane</keyword>
<evidence type="ECO:0000256" key="1">
    <source>
        <dbReference type="ARBA" id="ARBA00004370"/>
    </source>
</evidence>
<organism evidence="12 13">
    <name type="scientific">Stachybotrys chartarum (strain CBS 109288 / IBT 7711)</name>
    <name type="common">Toxic black mold</name>
    <name type="synonym">Stilbospora chartarum</name>
    <dbReference type="NCBI Taxonomy" id="1280523"/>
    <lineage>
        <taxon>Eukaryota</taxon>
        <taxon>Fungi</taxon>
        <taxon>Dikarya</taxon>
        <taxon>Ascomycota</taxon>
        <taxon>Pezizomycotina</taxon>
        <taxon>Sordariomycetes</taxon>
        <taxon>Hypocreomycetidae</taxon>
        <taxon>Hypocreales</taxon>
        <taxon>Stachybotryaceae</taxon>
        <taxon>Stachybotrys</taxon>
    </lineage>
</organism>
<dbReference type="InterPro" id="IPR006593">
    <property type="entry name" value="Cyt_b561/ferric_Rdtase_TM"/>
</dbReference>
<feature type="transmembrane region" description="Helical" evidence="8">
    <location>
        <begin position="263"/>
        <end position="283"/>
    </location>
</feature>
<evidence type="ECO:0000256" key="2">
    <source>
        <dbReference type="ARBA" id="ARBA00022448"/>
    </source>
</evidence>
<keyword evidence="6 8" id="KW-0472">Membrane</keyword>
<reference evidence="12 13" key="1">
    <citation type="journal article" date="2014" name="BMC Genomics">
        <title>Comparative genome sequencing reveals chemotype-specific gene clusters in the toxigenic black mold Stachybotrys.</title>
        <authorList>
            <person name="Semeiks J."/>
            <person name="Borek D."/>
            <person name="Otwinowski Z."/>
            <person name="Grishin N.V."/>
        </authorList>
    </citation>
    <scope>NUCLEOTIDE SEQUENCE [LARGE SCALE GENOMIC DNA]</scope>
    <source>
        <strain evidence="13">CBS 109288 / IBT 7711</strain>
    </source>
</reference>
<dbReference type="Proteomes" id="UP000028045">
    <property type="component" value="Unassembled WGS sequence"/>
</dbReference>
<keyword evidence="5 8" id="KW-1133">Transmembrane helix</keyword>
<dbReference type="PANTHER" id="PTHR47797:SF1">
    <property type="entry name" value="CYTOCHROME B561 DOMAIN-CONTAINING PROTEIN-RELATED"/>
    <property type="match status" value="1"/>
</dbReference>
<evidence type="ECO:0000259" key="11">
    <source>
        <dbReference type="SMART" id="SM00665"/>
    </source>
</evidence>
<name>A0A084AYA6_STACB</name>
<evidence type="ECO:0000256" key="6">
    <source>
        <dbReference type="ARBA" id="ARBA00023136"/>
    </source>
</evidence>
<dbReference type="SMART" id="SM00665">
    <property type="entry name" value="B561"/>
    <property type="match status" value="1"/>
</dbReference>
<keyword evidence="2" id="KW-0813">Transport</keyword>
<dbReference type="SUPFAM" id="SSF49344">
    <property type="entry name" value="CBD9-like"/>
    <property type="match status" value="1"/>
</dbReference>
<dbReference type="OrthoDB" id="19261at2759"/>
<dbReference type="AlphaFoldDB" id="A0A084AYA6"/>
<evidence type="ECO:0000256" key="4">
    <source>
        <dbReference type="ARBA" id="ARBA00022982"/>
    </source>
</evidence>
<comment type="subcellular location">
    <subcellularLocation>
        <location evidence="1">Membrane</location>
    </subcellularLocation>
</comment>
<protein>
    <recommendedName>
        <fullName evidence="14">Cytochrome b561 domain-containing protein</fullName>
    </recommendedName>
</protein>
<feature type="signal peptide" evidence="9">
    <location>
        <begin position="1"/>
        <end position="23"/>
    </location>
</feature>
<dbReference type="Gene3D" id="2.60.40.1210">
    <property type="entry name" value="Cellobiose dehydrogenase, cytochrome domain"/>
    <property type="match status" value="1"/>
</dbReference>
<keyword evidence="13" id="KW-1185">Reference proteome</keyword>
<dbReference type="GO" id="GO:0016020">
    <property type="term" value="C:membrane"/>
    <property type="evidence" value="ECO:0007669"/>
    <property type="project" value="UniProtKB-SubCell"/>
</dbReference>
<evidence type="ECO:0008006" key="14">
    <source>
        <dbReference type="Google" id="ProtNLM"/>
    </source>
</evidence>
<dbReference type="PANTHER" id="PTHR47797">
    <property type="entry name" value="DEHYDROGENASE, PUTATIVE (AFU_ORTHOLOGUE AFUA_8G05805)-RELATED"/>
    <property type="match status" value="1"/>
</dbReference>
<proteinExistence type="predicted"/>
<dbReference type="HOGENOM" id="CLU_031471_0_0_1"/>
<feature type="transmembrane region" description="Helical" evidence="8">
    <location>
        <begin position="223"/>
        <end position="242"/>
    </location>
</feature>
<feature type="transmembrane region" description="Helical" evidence="8">
    <location>
        <begin position="295"/>
        <end position="313"/>
    </location>
</feature>
<feature type="transmembrane region" description="Helical" evidence="8">
    <location>
        <begin position="358"/>
        <end position="379"/>
    </location>
</feature>
<dbReference type="CDD" id="cd09630">
    <property type="entry name" value="CDH_like_cytochrome"/>
    <property type="match status" value="1"/>
</dbReference>
<evidence type="ECO:0000256" key="9">
    <source>
        <dbReference type="SAM" id="SignalP"/>
    </source>
</evidence>
<accession>A0A084AYA6</accession>
<sequence length="475" mass="52589">MLLQRLGLAVLAAAAALVRNALADEDDNPNGQSTFVSPDDSVAFALTVPDHNQDIYFAIRMANRLAWAGIGLGSDDMPGALYLIIYRNEAGDNVTFSPRLSTTNTEPRHFPDLEYDVLNGTGVRDDYTYFYARCTAHCRSWPAGGTSRGYIDVSDSNQHAIYAAGPRSSFGSDSPSASLKFHSRFGAFTIDMRRTQGSADPPVLTEDSATSGAEGLMHRERQVYWIAVVHGIFMVFAFALLFPQGVLMLRIFGWVKWHAVNQMVSSVFVFVGLVLGILASRLYQRSMHFDSAHQILGIIIVATVISQLVLGFLHHKKHQTNQGPSRYGQIHIWVGRVMLLFGLINAFAGFFFALEARYAGVLAGILMFIFIGCAVLMWLNSRRPGAASRPLTTYGGYQHPQRHNYQDQQPSPQPQYPAHELQSAPPYNPGPSVEPIYEADSNPIHMPASPWRSQRFKDDDVGAGYDAPVKPREFT</sequence>
<evidence type="ECO:0000256" key="8">
    <source>
        <dbReference type="SAM" id="Phobius"/>
    </source>
</evidence>
<feature type="domain" description="DOMON" evidence="10">
    <location>
        <begin position="67"/>
        <end position="165"/>
    </location>
</feature>
<evidence type="ECO:0000256" key="7">
    <source>
        <dbReference type="SAM" id="MobiDB-lite"/>
    </source>
</evidence>
<evidence type="ECO:0000313" key="12">
    <source>
        <dbReference type="EMBL" id="KEY70285.1"/>
    </source>
</evidence>
<gene>
    <name evidence="12" type="ORF">S7711_06988</name>
</gene>
<dbReference type="InterPro" id="IPR005018">
    <property type="entry name" value="DOMON_domain"/>
</dbReference>
<feature type="domain" description="Cytochrome b561" evidence="11">
    <location>
        <begin position="229"/>
        <end position="350"/>
    </location>
</feature>
<dbReference type="SMART" id="SM00664">
    <property type="entry name" value="DoH"/>
    <property type="match status" value="1"/>
</dbReference>
<feature type="chain" id="PRO_5001771410" description="Cytochrome b561 domain-containing protein" evidence="9">
    <location>
        <begin position="24"/>
        <end position="475"/>
    </location>
</feature>
<evidence type="ECO:0000313" key="13">
    <source>
        <dbReference type="Proteomes" id="UP000028045"/>
    </source>
</evidence>
<feature type="region of interest" description="Disordered" evidence="7">
    <location>
        <begin position="390"/>
        <end position="475"/>
    </location>
</feature>